<keyword evidence="1" id="KW-1133">Transmembrane helix</keyword>
<keyword evidence="5" id="KW-1185">Reference proteome</keyword>
<feature type="domain" description="Inner membrane protein YqiJ OB-fold" evidence="2">
    <location>
        <begin position="149"/>
        <end position="212"/>
    </location>
</feature>
<protein>
    <recommendedName>
        <fullName evidence="6">Membrane protein implicated in regulation of membrane protease activity</fullName>
    </recommendedName>
</protein>
<evidence type="ECO:0008006" key="6">
    <source>
        <dbReference type="Google" id="ProtNLM"/>
    </source>
</evidence>
<evidence type="ECO:0000256" key="1">
    <source>
        <dbReference type="SAM" id="Phobius"/>
    </source>
</evidence>
<evidence type="ECO:0000259" key="2">
    <source>
        <dbReference type="Pfam" id="PF07290"/>
    </source>
</evidence>
<dbReference type="OrthoDB" id="7207054at2"/>
<dbReference type="InterPro" id="IPR010840">
    <property type="entry name" value="YqiJ_OB"/>
</dbReference>
<evidence type="ECO:0000259" key="3">
    <source>
        <dbReference type="Pfam" id="PF21001"/>
    </source>
</evidence>
<feature type="transmembrane region" description="Helical" evidence="1">
    <location>
        <begin position="12"/>
        <end position="37"/>
    </location>
</feature>
<feature type="transmembrane region" description="Helical" evidence="1">
    <location>
        <begin position="107"/>
        <end position="130"/>
    </location>
</feature>
<dbReference type="Pfam" id="PF21001">
    <property type="entry name" value="YqiJ_N"/>
    <property type="match status" value="1"/>
</dbReference>
<keyword evidence="1" id="KW-0812">Transmembrane</keyword>
<evidence type="ECO:0000313" key="4">
    <source>
        <dbReference type="EMBL" id="SDD88570.1"/>
    </source>
</evidence>
<accession>A0A1G6YDX2</accession>
<evidence type="ECO:0000313" key="5">
    <source>
        <dbReference type="Proteomes" id="UP000183685"/>
    </source>
</evidence>
<keyword evidence="1" id="KW-0472">Membrane</keyword>
<organism evidence="4 5">
    <name type="scientific">Kordiimonas lacus</name>
    <dbReference type="NCBI Taxonomy" id="637679"/>
    <lineage>
        <taxon>Bacteria</taxon>
        <taxon>Pseudomonadati</taxon>
        <taxon>Pseudomonadota</taxon>
        <taxon>Alphaproteobacteria</taxon>
        <taxon>Kordiimonadales</taxon>
        <taxon>Kordiimonadaceae</taxon>
        <taxon>Kordiimonas</taxon>
    </lineage>
</organism>
<dbReference type="RefSeq" id="WP_068302495.1">
    <property type="nucleotide sequence ID" value="NZ_FNAK01000003.1"/>
</dbReference>
<dbReference type="EMBL" id="FNAK01000003">
    <property type="protein sequence ID" value="SDD88570.1"/>
    <property type="molecule type" value="Genomic_DNA"/>
</dbReference>
<sequence>MIEFMLAAANLPFSVALAIMLLIAAIEGVGMLLGFALSGLLDNLLPDLELDVDIDAGDVADHGAFGEFLTWLRLREVPVIVVLIAFLTSFAITGFAMQQILTGTLGFMLPALIAAPIALFVCLPGVRLFAGVLGKIMPKDETEAVGSETFIGRPATITLGTASMGSPAQAKLKDKHGQSHYVMVAPDNDGESFEQGTGVLLVRQTGSTFFAIKDTQTDMLDA</sequence>
<dbReference type="InterPro" id="IPR048376">
    <property type="entry name" value="YqiJ_N"/>
</dbReference>
<feature type="domain" description="Inner membrane protein YqiJ N-terminal" evidence="3">
    <location>
        <begin position="10"/>
        <end position="127"/>
    </location>
</feature>
<gene>
    <name evidence="4" type="ORF">SAMN04488071_1588</name>
</gene>
<dbReference type="AlphaFoldDB" id="A0A1G6YDX2"/>
<dbReference type="Pfam" id="PF07290">
    <property type="entry name" value="YqiJ_OB"/>
    <property type="match status" value="1"/>
</dbReference>
<proteinExistence type="predicted"/>
<reference evidence="4 5" key="1">
    <citation type="submission" date="2016-10" db="EMBL/GenBank/DDBJ databases">
        <authorList>
            <person name="de Groot N.N."/>
        </authorList>
    </citation>
    <scope>NUCLEOTIDE SEQUENCE [LARGE SCALE GENOMIC DNA]</scope>
    <source>
        <strain evidence="4 5">CGMCC 1.9109</strain>
    </source>
</reference>
<name>A0A1G6YDX2_9PROT</name>
<dbReference type="Proteomes" id="UP000183685">
    <property type="component" value="Unassembled WGS sequence"/>
</dbReference>
<dbReference type="STRING" id="637679.GCA_001550055_01269"/>
<feature type="transmembrane region" description="Helical" evidence="1">
    <location>
        <begin position="79"/>
        <end position="101"/>
    </location>
</feature>